<dbReference type="PANTHER" id="PTHR12506:SF41">
    <property type="entry name" value="ZINC FINGER CCCH DOMAIN-CONTAINING PROTEIN 58"/>
    <property type="match status" value="1"/>
</dbReference>
<dbReference type="Proteomes" id="UP001237642">
    <property type="component" value="Unassembled WGS sequence"/>
</dbReference>
<keyword evidence="2 5" id="KW-0863">Zinc-finger</keyword>
<feature type="domain" description="C3H1-type" evidence="7">
    <location>
        <begin position="299"/>
        <end position="327"/>
    </location>
</feature>
<keyword evidence="4" id="KW-0238">DNA-binding</keyword>
<feature type="zinc finger region" description="C3H1-type" evidence="5">
    <location>
        <begin position="299"/>
        <end position="327"/>
    </location>
</feature>
<feature type="zinc finger region" description="C3H1-type" evidence="5">
    <location>
        <begin position="42"/>
        <end position="70"/>
    </location>
</feature>
<dbReference type="GO" id="GO:0003729">
    <property type="term" value="F:mRNA binding"/>
    <property type="evidence" value="ECO:0007669"/>
    <property type="project" value="TreeGrafter"/>
</dbReference>
<keyword evidence="1 5" id="KW-0479">Metal-binding</keyword>
<feature type="compositionally biased region" description="Gly residues" evidence="6">
    <location>
        <begin position="20"/>
        <end position="35"/>
    </location>
</feature>
<evidence type="ECO:0000313" key="9">
    <source>
        <dbReference type="Proteomes" id="UP001237642"/>
    </source>
</evidence>
<feature type="region of interest" description="Disordered" evidence="6">
    <location>
        <begin position="452"/>
        <end position="479"/>
    </location>
</feature>
<keyword evidence="3 5" id="KW-0862">Zinc</keyword>
<feature type="zinc finger region" description="C3H1-type" evidence="5">
    <location>
        <begin position="134"/>
        <end position="162"/>
    </location>
</feature>
<dbReference type="EMBL" id="JAUIZM010000004">
    <property type="protein sequence ID" value="KAK1390485.1"/>
    <property type="molecule type" value="Genomic_DNA"/>
</dbReference>
<dbReference type="GO" id="GO:0008270">
    <property type="term" value="F:zinc ion binding"/>
    <property type="evidence" value="ECO:0007669"/>
    <property type="project" value="UniProtKB-KW"/>
</dbReference>
<feature type="domain" description="C3H1-type" evidence="7">
    <location>
        <begin position="345"/>
        <end position="373"/>
    </location>
</feature>
<evidence type="ECO:0000259" key="7">
    <source>
        <dbReference type="PROSITE" id="PS50103"/>
    </source>
</evidence>
<dbReference type="PANTHER" id="PTHR12506">
    <property type="entry name" value="PROTEIN PHOSPHATASE RELATED"/>
    <property type="match status" value="1"/>
</dbReference>
<feature type="region of interest" description="Disordered" evidence="6">
    <location>
        <begin position="1"/>
        <end position="39"/>
    </location>
</feature>
<evidence type="ECO:0000256" key="3">
    <source>
        <dbReference type="ARBA" id="ARBA00022833"/>
    </source>
</evidence>
<dbReference type="InterPro" id="IPR000571">
    <property type="entry name" value="Znf_CCCH"/>
</dbReference>
<feature type="domain" description="C3H1-type" evidence="7">
    <location>
        <begin position="88"/>
        <end position="116"/>
    </location>
</feature>
<dbReference type="InterPro" id="IPR036855">
    <property type="entry name" value="Znf_CCCH_sf"/>
</dbReference>
<evidence type="ECO:0000313" key="8">
    <source>
        <dbReference type="EMBL" id="KAK1390485.1"/>
    </source>
</evidence>
<dbReference type="Gene3D" id="4.10.1000.10">
    <property type="entry name" value="Zinc finger, CCCH-type"/>
    <property type="match status" value="2"/>
</dbReference>
<evidence type="ECO:0000256" key="6">
    <source>
        <dbReference type="SAM" id="MobiDB-lite"/>
    </source>
</evidence>
<gene>
    <name evidence="8" type="ORF">POM88_018663</name>
</gene>
<comment type="caution">
    <text evidence="8">The sequence shown here is derived from an EMBL/GenBank/DDBJ whole genome shotgun (WGS) entry which is preliminary data.</text>
</comment>
<accession>A0AAD8IRH9</accession>
<evidence type="ECO:0000256" key="1">
    <source>
        <dbReference type="ARBA" id="ARBA00022723"/>
    </source>
</evidence>
<feature type="compositionally biased region" description="Low complexity" evidence="6">
    <location>
        <begin position="452"/>
        <end position="470"/>
    </location>
</feature>
<evidence type="ECO:0000256" key="5">
    <source>
        <dbReference type="PROSITE-ProRule" id="PRU00723"/>
    </source>
</evidence>
<dbReference type="PROSITE" id="PS50103">
    <property type="entry name" value="ZF_C3H1"/>
    <property type="match status" value="5"/>
</dbReference>
<reference evidence="8" key="2">
    <citation type="submission" date="2023-05" db="EMBL/GenBank/DDBJ databases">
        <authorList>
            <person name="Schelkunov M.I."/>
        </authorList>
    </citation>
    <scope>NUCLEOTIDE SEQUENCE</scope>
    <source>
        <strain evidence="8">Hsosn_3</strain>
        <tissue evidence="8">Leaf</tissue>
    </source>
</reference>
<reference evidence="8" key="1">
    <citation type="submission" date="2023-02" db="EMBL/GenBank/DDBJ databases">
        <title>Genome of toxic invasive species Heracleum sosnowskyi carries increased number of genes despite the absence of recent whole-genome duplications.</title>
        <authorList>
            <person name="Schelkunov M."/>
            <person name="Shtratnikova V."/>
            <person name="Makarenko M."/>
            <person name="Klepikova A."/>
            <person name="Omelchenko D."/>
            <person name="Novikova G."/>
            <person name="Obukhova E."/>
            <person name="Bogdanov V."/>
            <person name="Penin A."/>
            <person name="Logacheva M."/>
        </authorList>
    </citation>
    <scope>NUCLEOTIDE SEQUENCE</scope>
    <source>
        <strain evidence="8">Hsosn_3</strain>
        <tissue evidence="8">Leaf</tissue>
    </source>
</reference>
<dbReference type="AlphaFoldDB" id="A0AAD8IRH9"/>
<feature type="domain" description="C3H1-type" evidence="7">
    <location>
        <begin position="134"/>
        <end position="162"/>
    </location>
</feature>
<dbReference type="Pfam" id="PF00642">
    <property type="entry name" value="zf-CCCH"/>
    <property type="match status" value="5"/>
</dbReference>
<evidence type="ECO:0000256" key="2">
    <source>
        <dbReference type="ARBA" id="ARBA00022771"/>
    </source>
</evidence>
<feature type="domain" description="C3H1-type" evidence="7">
    <location>
        <begin position="42"/>
        <end position="70"/>
    </location>
</feature>
<dbReference type="InterPro" id="IPR050974">
    <property type="entry name" value="Plant_ZF_CCCH"/>
</dbReference>
<name>A0AAD8IRH9_9APIA</name>
<evidence type="ECO:0000256" key="4">
    <source>
        <dbReference type="ARBA" id="ARBA00023125"/>
    </source>
</evidence>
<organism evidence="8 9">
    <name type="scientific">Heracleum sosnowskyi</name>
    <dbReference type="NCBI Taxonomy" id="360622"/>
    <lineage>
        <taxon>Eukaryota</taxon>
        <taxon>Viridiplantae</taxon>
        <taxon>Streptophyta</taxon>
        <taxon>Embryophyta</taxon>
        <taxon>Tracheophyta</taxon>
        <taxon>Spermatophyta</taxon>
        <taxon>Magnoliopsida</taxon>
        <taxon>eudicotyledons</taxon>
        <taxon>Gunneridae</taxon>
        <taxon>Pentapetalae</taxon>
        <taxon>asterids</taxon>
        <taxon>campanulids</taxon>
        <taxon>Apiales</taxon>
        <taxon>Apiaceae</taxon>
        <taxon>Apioideae</taxon>
        <taxon>apioid superclade</taxon>
        <taxon>Tordylieae</taxon>
        <taxon>Tordyliinae</taxon>
        <taxon>Heracleum</taxon>
    </lineage>
</organism>
<feature type="zinc finger region" description="C3H1-type" evidence="5">
    <location>
        <begin position="88"/>
        <end position="116"/>
    </location>
</feature>
<protein>
    <submittedName>
        <fullName evidence="8">Zinc finger CCCH domain-containing protein 58</fullName>
    </submittedName>
</protein>
<sequence>MERQEMEGETGLEDNMWKLGLGGDGDGDGGGGGDGVDSYPERPDEPDCIYYLRTGFCGYGVRCRFNHPRDRNSVVGAMRASGGEFPERVGQPICQYYMRTGMCKFGVSCKYHHPRHEGGSASLAAISISGYPLRPGEKECSYYLKTGQCKFGMTCKFHHPQPAGIHIPAPGPLPTAAAVPSAIYQDIQSPGPSSQQYGVVAGNWSVARPALLPGSYIQGSYGPVILPPGMVPMAGWNPYQAPMNPVASPSAQSSVGAGPIYGMPQLSSSTPAYGGPYLSMPSPAGPSGFNQKDHAFPERPGQPECQHYIKTGECKFGSTCKYHHPPQRSAPNTNFILSPMGLPLRPGAPLCSHYAQNGICKFGHSCKFDHPMSKLSYSPSASSLSDMPVSPYPVGSSMAILAPLSSSSELKPDLTTGSRKEAFTTRILTSVSTTAGSVGSVFSQNLPLLQSGIQQPSQSSTPSTGSSITTHVSEVRTSG</sequence>
<dbReference type="SUPFAM" id="SSF90229">
    <property type="entry name" value="CCCH zinc finger"/>
    <property type="match status" value="5"/>
</dbReference>
<keyword evidence="9" id="KW-1185">Reference proteome</keyword>
<feature type="zinc finger region" description="C3H1-type" evidence="5">
    <location>
        <begin position="345"/>
        <end position="373"/>
    </location>
</feature>
<proteinExistence type="predicted"/>
<dbReference type="Gene3D" id="2.30.30.1190">
    <property type="match status" value="1"/>
</dbReference>
<dbReference type="GO" id="GO:0003677">
    <property type="term" value="F:DNA binding"/>
    <property type="evidence" value="ECO:0007669"/>
    <property type="project" value="UniProtKB-KW"/>
</dbReference>
<dbReference type="SMART" id="SM00356">
    <property type="entry name" value="ZnF_C3H1"/>
    <property type="match status" value="5"/>
</dbReference>